<feature type="transmembrane region" description="Helical" evidence="6">
    <location>
        <begin position="494"/>
        <end position="514"/>
    </location>
</feature>
<evidence type="ECO:0000256" key="3">
    <source>
        <dbReference type="ARBA" id="ARBA00022692"/>
    </source>
</evidence>
<feature type="transmembrane region" description="Helical" evidence="6">
    <location>
        <begin position="415"/>
        <end position="442"/>
    </location>
</feature>
<gene>
    <name evidence="9" type="ORF">IAD46_02170</name>
</gene>
<reference evidence="9" key="2">
    <citation type="journal article" date="2021" name="PeerJ">
        <title>Extensive microbial diversity within the chicken gut microbiome revealed by metagenomics and culture.</title>
        <authorList>
            <person name="Gilroy R."/>
            <person name="Ravi A."/>
            <person name="Getino M."/>
            <person name="Pursley I."/>
            <person name="Horton D.L."/>
            <person name="Alikhan N.F."/>
            <person name="Baker D."/>
            <person name="Gharbi K."/>
            <person name="Hall N."/>
            <person name="Watson M."/>
            <person name="Adriaenssens E.M."/>
            <person name="Foster-Nyarko E."/>
            <person name="Jarju S."/>
            <person name="Secka A."/>
            <person name="Antonio M."/>
            <person name="Oren A."/>
            <person name="Chaudhuri R.R."/>
            <person name="La Ragione R."/>
            <person name="Hildebrand F."/>
            <person name="Pallen M.J."/>
        </authorList>
    </citation>
    <scope>NUCLEOTIDE SEQUENCE</scope>
    <source>
        <strain evidence="9">ChiW17-6978</strain>
    </source>
</reference>
<feature type="transmembrane region" description="Helical" evidence="6">
    <location>
        <begin position="796"/>
        <end position="815"/>
    </location>
</feature>
<name>A0A9D1GS91_9MOLU</name>
<comment type="caution">
    <text evidence="9">The sequence shown here is derived from an EMBL/GenBank/DDBJ whole genome shotgun (WGS) entry which is preliminary data.</text>
</comment>
<keyword evidence="3 6" id="KW-0812">Transmembrane</keyword>
<feature type="domain" description="ABC3 transporter permease C-terminal" evidence="7">
    <location>
        <begin position="705"/>
        <end position="822"/>
    </location>
</feature>
<feature type="transmembrane region" description="Helical" evidence="6">
    <location>
        <begin position="699"/>
        <end position="722"/>
    </location>
</feature>
<keyword evidence="5 6" id="KW-0472">Membrane</keyword>
<feature type="transmembrane region" description="Helical" evidence="6">
    <location>
        <begin position="754"/>
        <end position="776"/>
    </location>
</feature>
<keyword evidence="4 6" id="KW-1133">Transmembrane helix</keyword>
<dbReference type="InterPro" id="IPR038766">
    <property type="entry name" value="Membrane_comp_ABC_pdt"/>
</dbReference>
<feature type="domain" description="ABC3 transporter permease C-terminal" evidence="7">
    <location>
        <begin position="328"/>
        <end position="446"/>
    </location>
</feature>
<evidence type="ECO:0000256" key="1">
    <source>
        <dbReference type="ARBA" id="ARBA00004651"/>
    </source>
</evidence>
<evidence type="ECO:0000256" key="6">
    <source>
        <dbReference type="SAM" id="Phobius"/>
    </source>
</evidence>
<evidence type="ECO:0000259" key="7">
    <source>
        <dbReference type="Pfam" id="PF02687"/>
    </source>
</evidence>
<evidence type="ECO:0000256" key="2">
    <source>
        <dbReference type="ARBA" id="ARBA00022475"/>
    </source>
</evidence>
<keyword evidence="2" id="KW-1003">Cell membrane</keyword>
<dbReference type="InterPro" id="IPR025857">
    <property type="entry name" value="MacB_PCD"/>
</dbReference>
<dbReference type="EMBL" id="DVLF01000070">
    <property type="protein sequence ID" value="HIT49811.1"/>
    <property type="molecule type" value="Genomic_DNA"/>
</dbReference>
<feature type="transmembrane region" description="Helical" evidence="6">
    <location>
        <begin position="20"/>
        <end position="40"/>
    </location>
</feature>
<evidence type="ECO:0000313" key="10">
    <source>
        <dbReference type="Proteomes" id="UP000886758"/>
    </source>
</evidence>
<accession>A0A9D1GS91</accession>
<organism evidence="9 10">
    <name type="scientific">Candidatus Pelethenecus faecipullorum</name>
    <dbReference type="NCBI Taxonomy" id="2840900"/>
    <lineage>
        <taxon>Bacteria</taxon>
        <taxon>Bacillati</taxon>
        <taxon>Mycoplasmatota</taxon>
        <taxon>Mollicutes</taxon>
        <taxon>Candidatus Pelethenecus</taxon>
    </lineage>
</organism>
<sequence length="831" mass="95069">MKKTFRKTLLKDIKKNFSRFLAIIAIVALGVGFLIGLLSATPDLQYSVDQYYDQQNMYDLQIKSTIGFDEEDVISLKEDVPEIEEAIGYYQIDLVGEYQNQDVTVRKIVTEMDSPINRMELVLGRYPQNENEVIVQQKGIFLDTVELDSDIYVDGKTYRIVGVCHNPVYYYKMPEVALAGSGTLDVVCWVDAQYEPLPAITDLVLTIQGADDKNSFKDEYLDLVEQTALKIEQLAPAYLQERYTQLAYQQIYNTAYETLQQQYPFLSEEALKKIMDEQEETFRQKANEVTDQAFEEGNLEWYVLDRTSNVSFMSFKENAKKVNDIAVIFPVFFFFIAALIALTSVTRMVAEDRSNIGTLKSLGYSLGTILFKYIFYSLLAGLLGSLIGIVLGVYILPTVIYNAYNTLFFLPPVLYQWNAVIILLSALAMIVTILLVTVAVCLKTLKERPNALLVAKAPRPGKRILLERMTFIWKHLKFKYKSALRNVFRFKRNLIMMIVGVGGCTALMLVAFGIQDSVANFSHHQYENVLKYDLLIETTEELSFDDVFKDSVYMKFETETATVVQNKDYQLDVYYCNDEILNYMNLEVSSFDQDSVIVSKQLANEFHLKKGSTLTLSVDNQIKSFIISSVFDNFVSNYLIVHQDQKEQYRPNAYLVRYGEQDRANEKEILMQMNQNDRVITAEAISQTRTNYDSMSDSLGIIVAVVILCSGALAIIVIYNLANININERIKEIATLRVLGYQQTEVCGYIYREILLMSVLGILFGFLLGPILNYFVMDRISSIGQYFKTSLAWPNFFYSLLLTIAFVLLVLVIFIPKIRKIKMVESLKCVD</sequence>
<dbReference type="PANTHER" id="PTHR30287:SF1">
    <property type="entry name" value="INNER MEMBRANE PROTEIN"/>
    <property type="match status" value="1"/>
</dbReference>
<feature type="transmembrane region" description="Helical" evidence="6">
    <location>
        <begin position="325"/>
        <end position="349"/>
    </location>
</feature>
<dbReference type="Pfam" id="PF12704">
    <property type="entry name" value="MacB_PCD"/>
    <property type="match status" value="1"/>
</dbReference>
<dbReference type="PANTHER" id="PTHR30287">
    <property type="entry name" value="MEMBRANE COMPONENT OF PREDICTED ABC SUPERFAMILY METABOLITE UPTAKE TRANSPORTER"/>
    <property type="match status" value="1"/>
</dbReference>
<dbReference type="GO" id="GO:0005886">
    <property type="term" value="C:plasma membrane"/>
    <property type="evidence" value="ECO:0007669"/>
    <property type="project" value="UniProtKB-SubCell"/>
</dbReference>
<dbReference type="Pfam" id="PF02687">
    <property type="entry name" value="FtsX"/>
    <property type="match status" value="2"/>
</dbReference>
<dbReference type="InterPro" id="IPR003838">
    <property type="entry name" value="ABC3_permease_C"/>
</dbReference>
<feature type="domain" description="MacB-like periplasmic core" evidence="8">
    <location>
        <begin position="23"/>
        <end position="193"/>
    </location>
</feature>
<proteinExistence type="predicted"/>
<evidence type="ECO:0000256" key="4">
    <source>
        <dbReference type="ARBA" id="ARBA00022989"/>
    </source>
</evidence>
<protein>
    <submittedName>
        <fullName evidence="9">FtsX-like permease family protein</fullName>
    </submittedName>
</protein>
<evidence type="ECO:0000256" key="5">
    <source>
        <dbReference type="ARBA" id="ARBA00023136"/>
    </source>
</evidence>
<dbReference type="AlphaFoldDB" id="A0A9D1GS91"/>
<comment type="subcellular location">
    <subcellularLocation>
        <location evidence="1">Cell membrane</location>
        <topology evidence="1">Multi-pass membrane protein</topology>
    </subcellularLocation>
</comment>
<evidence type="ECO:0000259" key="8">
    <source>
        <dbReference type="Pfam" id="PF12704"/>
    </source>
</evidence>
<dbReference type="Proteomes" id="UP000886758">
    <property type="component" value="Unassembled WGS sequence"/>
</dbReference>
<evidence type="ECO:0000313" key="9">
    <source>
        <dbReference type="EMBL" id="HIT49811.1"/>
    </source>
</evidence>
<reference evidence="9" key="1">
    <citation type="submission" date="2020-10" db="EMBL/GenBank/DDBJ databases">
        <authorList>
            <person name="Gilroy R."/>
        </authorList>
    </citation>
    <scope>NUCLEOTIDE SEQUENCE</scope>
    <source>
        <strain evidence="9">ChiW17-6978</strain>
    </source>
</reference>
<feature type="transmembrane region" description="Helical" evidence="6">
    <location>
        <begin position="370"/>
        <end position="395"/>
    </location>
</feature>